<dbReference type="Pfam" id="PF00378">
    <property type="entry name" value="ECH_1"/>
    <property type="match status" value="1"/>
</dbReference>
<name>A0A507CE08_9FUNG</name>
<evidence type="ECO:0000256" key="1">
    <source>
        <dbReference type="ARBA" id="ARBA00005254"/>
    </source>
</evidence>
<accession>A0A507CE08</accession>
<dbReference type="CDD" id="cd06558">
    <property type="entry name" value="crotonase-like"/>
    <property type="match status" value="1"/>
</dbReference>
<dbReference type="GO" id="GO:0003824">
    <property type="term" value="F:catalytic activity"/>
    <property type="evidence" value="ECO:0007669"/>
    <property type="project" value="InterPro"/>
</dbReference>
<evidence type="ECO:0000256" key="4">
    <source>
        <dbReference type="ARBA" id="ARBA00023004"/>
    </source>
</evidence>
<keyword evidence="2" id="KW-0001">2Fe-2S</keyword>
<dbReference type="EMBL" id="QEAO01000002">
    <property type="protein sequence ID" value="TPX37578.1"/>
    <property type="molecule type" value="Genomic_DNA"/>
</dbReference>
<proteinExistence type="inferred from homology"/>
<dbReference type="SMART" id="SM00704">
    <property type="entry name" value="ZnF_CDGSH"/>
    <property type="match status" value="2"/>
</dbReference>
<keyword evidence="4" id="KW-0408">Iron</keyword>
<dbReference type="GO" id="GO:0046872">
    <property type="term" value="F:metal ion binding"/>
    <property type="evidence" value="ECO:0007669"/>
    <property type="project" value="UniProtKB-KW"/>
</dbReference>
<evidence type="ECO:0000313" key="9">
    <source>
        <dbReference type="EMBL" id="TPX37578.1"/>
    </source>
</evidence>
<dbReference type="AlphaFoldDB" id="A0A507CE08"/>
<dbReference type="PANTHER" id="PTHR11941:SF158">
    <property type="entry name" value="ENOYL-COA HYDRATASE (AFU_ORTHOLOGUE AFUA_2G10650)"/>
    <property type="match status" value="1"/>
</dbReference>
<dbReference type="RefSeq" id="XP_031027489.1">
    <property type="nucleotide sequence ID" value="XM_031166594.1"/>
</dbReference>
<dbReference type="OrthoDB" id="15717at2759"/>
<dbReference type="PANTHER" id="PTHR11941">
    <property type="entry name" value="ENOYL-COA HYDRATASE-RELATED"/>
    <property type="match status" value="1"/>
</dbReference>
<evidence type="ECO:0000259" key="8">
    <source>
        <dbReference type="SMART" id="SM00704"/>
    </source>
</evidence>
<dbReference type="GO" id="GO:0051537">
    <property type="term" value="F:2 iron, 2 sulfur cluster binding"/>
    <property type="evidence" value="ECO:0007669"/>
    <property type="project" value="UniProtKB-KW"/>
</dbReference>
<keyword evidence="3" id="KW-0479">Metal-binding</keyword>
<comment type="cofactor">
    <cofactor evidence="6">
        <name>[2Fe-2S] cluster</name>
        <dbReference type="ChEBI" id="CHEBI:190135"/>
    </cofactor>
</comment>
<dbReference type="InterPro" id="IPR042216">
    <property type="entry name" value="MitoNEET_CISD"/>
</dbReference>
<dbReference type="GeneID" id="42001891"/>
<dbReference type="GO" id="GO:0005739">
    <property type="term" value="C:mitochondrion"/>
    <property type="evidence" value="ECO:0007669"/>
    <property type="project" value="TreeGrafter"/>
</dbReference>
<dbReference type="InterPro" id="IPR018376">
    <property type="entry name" value="Enoyl-CoA_hyd/isom_CS"/>
</dbReference>
<evidence type="ECO:0000256" key="6">
    <source>
        <dbReference type="ARBA" id="ARBA00034078"/>
    </source>
</evidence>
<dbReference type="SUPFAM" id="SSF52096">
    <property type="entry name" value="ClpP/crotonase"/>
    <property type="match status" value="1"/>
</dbReference>
<dbReference type="PROSITE" id="PS00166">
    <property type="entry name" value="ENOYL_COA_HYDRATASE"/>
    <property type="match status" value="1"/>
</dbReference>
<evidence type="ECO:0000313" key="10">
    <source>
        <dbReference type="Proteomes" id="UP000319731"/>
    </source>
</evidence>
<dbReference type="Proteomes" id="UP000319731">
    <property type="component" value="Unassembled WGS sequence"/>
</dbReference>
<evidence type="ECO:0000256" key="5">
    <source>
        <dbReference type="ARBA" id="ARBA00023014"/>
    </source>
</evidence>
<keyword evidence="10" id="KW-1185">Reference proteome</keyword>
<evidence type="ECO:0000256" key="3">
    <source>
        <dbReference type="ARBA" id="ARBA00022723"/>
    </source>
</evidence>
<dbReference type="STRING" id="1806994.A0A507CE08"/>
<dbReference type="InterPro" id="IPR029045">
    <property type="entry name" value="ClpP/crotonase-like_dom_sf"/>
</dbReference>
<sequence>MNSLSYPVQWELHRLFSYFARTDELWICILTSEGDKAFCAGQDLKSVRPDNAATSLKAEESSWPPTGFGGISRRDDITKPIIAAVNGLAYGGGCELALSCDIIVAAEHAAFALPEVKRGLMPPFAASLLPRLIGWQNAMEMMLTGEPISAQRFKEMGVVNFVVPKEMLMKKALEVAELLKLGSPDGIRASKRAVMISESVASWTEASILASSSPEAQAMYRGKDMTEGPTGVDAGQLSKKQPWCDGSHVGTGIAPMKWTVPGTVKDGGEQAIYSICGCKYTEAPPYCDASHIHLPMKYLKSIRECTEDHIAVAKLCTACGFKPDSV</sequence>
<dbReference type="Gene3D" id="3.90.226.10">
    <property type="entry name" value="2-enoyl-CoA Hydratase, Chain A, domain 1"/>
    <property type="match status" value="1"/>
</dbReference>
<dbReference type="Gene3D" id="3.40.5.90">
    <property type="entry name" value="CDGSH iron-sulfur domain, mitoNEET-type"/>
    <property type="match status" value="1"/>
</dbReference>
<evidence type="ECO:0000256" key="2">
    <source>
        <dbReference type="ARBA" id="ARBA00022714"/>
    </source>
</evidence>
<protein>
    <recommendedName>
        <fullName evidence="8">Iron-binding zinc finger CDGSH type domain-containing protein</fullName>
    </recommendedName>
</protein>
<gene>
    <name evidence="9" type="ORF">SmJEL517_g00665</name>
</gene>
<comment type="caution">
    <text evidence="9">The sequence shown here is derived from an EMBL/GenBank/DDBJ whole genome shotgun (WGS) entry which is preliminary data.</text>
</comment>
<feature type="domain" description="Iron-binding zinc finger CDGSH type" evidence="8">
    <location>
        <begin position="257"/>
        <end position="297"/>
    </location>
</feature>
<evidence type="ECO:0000256" key="7">
    <source>
        <dbReference type="RuleBase" id="RU003707"/>
    </source>
</evidence>
<dbReference type="GO" id="GO:0006635">
    <property type="term" value="P:fatty acid beta-oxidation"/>
    <property type="evidence" value="ECO:0007669"/>
    <property type="project" value="TreeGrafter"/>
</dbReference>
<dbReference type="InterPro" id="IPR001753">
    <property type="entry name" value="Enoyl-CoA_hydra/iso"/>
</dbReference>
<organism evidence="9 10">
    <name type="scientific">Synchytrium microbalum</name>
    <dbReference type="NCBI Taxonomy" id="1806994"/>
    <lineage>
        <taxon>Eukaryota</taxon>
        <taxon>Fungi</taxon>
        <taxon>Fungi incertae sedis</taxon>
        <taxon>Chytridiomycota</taxon>
        <taxon>Chytridiomycota incertae sedis</taxon>
        <taxon>Chytridiomycetes</taxon>
        <taxon>Synchytriales</taxon>
        <taxon>Synchytriaceae</taxon>
        <taxon>Synchytrium</taxon>
    </lineage>
</organism>
<feature type="domain" description="Iron-binding zinc finger CDGSH type" evidence="8">
    <location>
        <begin position="227"/>
        <end position="254"/>
    </location>
</feature>
<reference evidence="9 10" key="1">
    <citation type="journal article" date="2019" name="Sci. Rep.">
        <title>Comparative genomics of chytrid fungi reveal insights into the obligate biotrophic and pathogenic lifestyle of Synchytrium endobioticum.</title>
        <authorList>
            <person name="van de Vossenberg B.T.L.H."/>
            <person name="Warris S."/>
            <person name="Nguyen H.D.T."/>
            <person name="van Gent-Pelzer M.P.E."/>
            <person name="Joly D.L."/>
            <person name="van de Geest H.C."/>
            <person name="Bonants P.J.M."/>
            <person name="Smith D.S."/>
            <person name="Levesque C.A."/>
            <person name="van der Lee T.A.J."/>
        </authorList>
    </citation>
    <scope>NUCLEOTIDE SEQUENCE [LARGE SCALE GENOMIC DNA]</scope>
    <source>
        <strain evidence="9 10">JEL517</strain>
    </source>
</reference>
<keyword evidence="5" id="KW-0411">Iron-sulfur</keyword>
<comment type="similarity">
    <text evidence="1 7">Belongs to the enoyl-CoA hydratase/isomerase family.</text>
</comment>
<dbReference type="InterPro" id="IPR018967">
    <property type="entry name" value="FeS-contain_CDGSH-typ"/>
</dbReference>